<keyword evidence="5" id="KW-0574">Periplasm</keyword>
<evidence type="ECO:0000256" key="1">
    <source>
        <dbReference type="ARBA" id="ARBA00004203"/>
    </source>
</evidence>
<evidence type="ECO:0000256" key="4">
    <source>
        <dbReference type="ARBA" id="ARBA00022692"/>
    </source>
</evidence>
<comment type="subcellular location">
    <subcellularLocation>
        <location evidence="1">Cell outer membrane</location>
        <topology evidence="1">Single-pass membrane protein</topology>
    </subcellularLocation>
    <subcellularLocation>
        <location evidence="2">Periplasm</location>
    </subcellularLocation>
</comment>
<keyword evidence="3" id="KW-0488">Methylation</keyword>
<organism evidence="10 11">
    <name type="scientific">Deinococcus irradiatisoli</name>
    <dbReference type="NCBI Taxonomy" id="2202254"/>
    <lineage>
        <taxon>Bacteria</taxon>
        <taxon>Thermotogati</taxon>
        <taxon>Deinococcota</taxon>
        <taxon>Deinococci</taxon>
        <taxon>Deinococcales</taxon>
        <taxon>Deinococcaceae</taxon>
        <taxon>Deinococcus</taxon>
    </lineage>
</organism>
<dbReference type="KEGG" id="dez:DKM44_02970"/>
<dbReference type="PANTHER" id="PTHR30093">
    <property type="entry name" value="GENERAL SECRETION PATHWAY PROTEIN G"/>
    <property type="match status" value="1"/>
</dbReference>
<evidence type="ECO:0000313" key="11">
    <source>
        <dbReference type="Proteomes" id="UP000245368"/>
    </source>
</evidence>
<evidence type="ECO:0000256" key="2">
    <source>
        <dbReference type="ARBA" id="ARBA00004418"/>
    </source>
</evidence>
<keyword evidence="8" id="KW-0998">Cell outer membrane</keyword>
<dbReference type="NCBIfam" id="TIGR02532">
    <property type="entry name" value="IV_pilin_GFxxxE"/>
    <property type="match status" value="1"/>
</dbReference>
<feature type="transmembrane region" description="Helical" evidence="9">
    <location>
        <begin position="6"/>
        <end position="28"/>
    </location>
</feature>
<dbReference type="GO" id="GO:0042597">
    <property type="term" value="C:periplasmic space"/>
    <property type="evidence" value="ECO:0007669"/>
    <property type="project" value="UniProtKB-SubCell"/>
</dbReference>
<dbReference type="GO" id="GO:0009279">
    <property type="term" value="C:cell outer membrane"/>
    <property type="evidence" value="ECO:0007669"/>
    <property type="project" value="UniProtKB-SubCell"/>
</dbReference>
<keyword evidence="11" id="KW-1185">Reference proteome</keyword>
<evidence type="ECO:0000256" key="5">
    <source>
        <dbReference type="ARBA" id="ARBA00022764"/>
    </source>
</evidence>
<keyword evidence="7 9" id="KW-0472">Membrane</keyword>
<evidence type="ECO:0000256" key="6">
    <source>
        <dbReference type="ARBA" id="ARBA00022989"/>
    </source>
</evidence>
<dbReference type="OrthoDB" id="73176at2"/>
<evidence type="ECO:0000313" key="10">
    <source>
        <dbReference type="EMBL" id="AWN24436.1"/>
    </source>
</evidence>
<keyword evidence="4 9" id="KW-0812">Transmembrane</keyword>
<name>A0A2Z3JKL6_9DEIO</name>
<reference evidence="10 11" key="1">
    <citation type="submission" date="2018-05" db="EMBL/GenBank/DDBJ databases">
        <title>Complete Genome Sequence of Deinococcus sp. strain 17bor-2.</title>
        <authorList>
            <person name="Srinivasan S."/>
        </authorList>
    </citation>
    <scope>NUCLEOTIDE SEQUENCE [LARGE SCALE GENOMIC DNA]</scope>
    <source>
        <strain evidence="10 11">17bor-2</strain>
    </source>
</reference>
<evidence type="ECO:0000256" key="7">
    <source>
        <dbReference type="ARBA" id="ARBA00023136"/>
    </source>
</evidence>
<protein>
    <recommendedName>
        <fullName evidence="12">Pili assembly chaperone</fullName>
    </recommendedName>
</protein>
<evidence type="ECO:0000256" key="3">
    <source>
        <dbReference type="ARBA" id="ARBA00022481"/>
    </source>
</evidence>
<dbReference type="AlphaFoldDB" id="A0A2Z3JKL6"/>
<evidence type="ECO:0008006" key="12">
    <source>
        <dbReference type="Google" id="ProtNLM"/>
    </source>
</evidence>
<dbReference type="Gene3D" id="3.30.700.10">
    <property type="entry name" value="Glycoprotein, Type 4 Pilin"/>
    <property type="match status" value="1"/>
</dbReference>
<accession>A0A2Z3JKL6</accession>
<dbReference type="InterPro" id="IPR012902">
    <property type="entry name" value="N_methyl_site"/>
</dbReference>
<dbReference type="RefSeq" id="WP_109828160.1">
    <property type="nucleotide sequence ID" value="NZ_CP029494.1"/>
</dbReference>
<dbReference type="InterPro" id="IPR045584">
    <property type="entry name" value="Pilin-like"/>
</dbReference>
<dbReference type="PANTHER" id="PTHR30093:SF44">
    <property type="entry name" value="TYPE II SECRETION SYSTEM CORE PROTEIN G"/>
    <property type="match status" value="1"/>
</dbReference>
<dbReference type="PROSITE" id="PS00409">
    <property type="entry name" value="PROKAR_NTER_METHYL"/>
    <property type="match status" value="1"/>
</dbReference>
<dbReference type="Proteomes" id="UP000245368">
    <property type="component" value="Chromosome"/>
</dbReference>
<keyword evidence="6 9" id="KW-1133">Transmembrane helix</keyword>
<evidence type="ECO:0000256" key="9">
    <source>
        <dbReference type="SAM" id="Phobius"/>
    </source>
</evidence>
<evidence type="ECO:0000256" key="8">
    <source>
        <dbReference type="ARBA" id="ARBA00023237"/>
    </source>
</evidence>
<dbReference type="SUPFAM" id="SSF54523">
    <property type="entry name" value="Pili subunits"/>
    <property type="match status" value="1"/>
</dbReference>
<proteinExistence type="predicted"/>
<dbReference type="Pfam" id="PF07963">
    <property type="entry name" value="N_methyl"/>
    <property type="match status" value="1"/>
</dbReference>
<dbReference type="EMBL" id="CP029494">
    <property type="protein sequence ID" value="AWN24436.1"/>
    <property type="molecule type" value="Genomic_DNA"/>
</dbReference>
<gene>
    <name evidence="10" type="ORF">DKM44_02970</name>
</gene>
<sequence length="115" mass="11851">MKNSTQGFTLIELLIVIAIIGILAAVLLPNLLGAQKRAYDAAAASCANDIAKKEAIVLIDTGSYSTTLNGADTTPNCTNITWSVTAASQTSFTATAKHPSGVKTYTITNTGLSSS</sequence>